<gene>
    <name evidence="3" type="ORF">DesyoDRAFT_4038</name>
</gene>
<dbReference type="InterPro" id="IPR001466">
    <property type="entry name" value="Beta-lactam-related"/>
</dbReference>
<feature type="transmembrane region" description="Helical" evidence="1">
    <location>
        <begin position="443"/>
        <end position="463"/>
    </location>
</feature>
<feature type="transmembrane region" description="Helical" evidence="1">
    <location>
        <begin position="406"/>
        <end position="423"/>
    </location>
</feature>
<dbReference type="EMBL" id="CM001441">
    <property type="protein sequence ID" value="EHQ91008.1"/>
    <property type="molecule type" value="Genomic_DNA"/>
</dbReference>
<dbReference type="InterPro" id="IPR050491">
    <property type="entry name" value="AmpC-like"/>
</dbReference>
<name>H5XX68_9FIRM</name>
<dbReference type="eggNOG" id="COG1680">
    <property type="taxonomic scope" value="Bacteria"/>
</dbReference>
<keyword evidence="1" id="KW-1133">Transmembrane helix</keyword>
<keyword evidence="1" id="KW-0812">Transmembrane</keyword>
<dbReference type="InterPro" id="IPR012338">
    <property type="entry name" value="Beta-lactam/transpept-like"/>
</dbReference>
<reference evidence="3 4" key="1">
    <citation type="submission" date="2011-11" db="EMBL/GenBank/DDBJ databases">
        <title>The Noncontiguous Finished genome of Desulfosporosinus youngiae DSM 17734.</title>
        <authorList>
            <consortium name="US DOE Joint Genome Institute (JGI-PGF)"/>
            <person name="Lucas S."/>
            <person name="Han J."/>
            <person name="Lapidus A."/>
            <person name="Cheng J.-F."/>
            <person name="Goodwin L."/>
            <person name="Pitluck S."/>
            <person name="Peters L."/>
            <person name="Ovchinnikova G."/>
            <person name="Lu M."/>
            <person name="Land M.L."/>
            <person name="Hauser L."/>
            <person name="Pester M."/>
            <person name="Spring S."/>
            <person name="Ollivier B."/>
            <person name="Rattei T."/>
            <person name="Klenk H.-P."/>
            <person name="Wagner M."/>
            <person name="Loy A."/>
            <person name="Woyke T.J."/>
        </authorList>
    </citation>
    <scope>NUCLEOTIDE SEQUENCE [LARGE SCALE GENOMIC DNA]</scope>
    <source>
        <strain evidence="3 4">DSM 17734</strain>
    </source>
</reference>
<dbReference type="PANTHER" id="PTHR46825:SF12">
    <property type="entry name" value="PENICILLIN-BINDING PROTEIN 4"/>
    <property type="match status" value="1"/>
</dbReference>
<dbReference type="SUPFAM" id="SSF56601">
    <property type="entry name" value="beta-lactamase/transpeptidase-like"/>
    <property type="match status" value="1"/>
</dbReference>
<dbReference type="PANTHER" id="PTHR46825">
    <property type="entry name" value="D-ALANYL-D-ALANINE-CARBOXYPEPTIDASE/ENDOPEPTIDASE AMPH"/>
    <property type="match status" value="1"/>
</dbReference>
<protein>
    <submittedName>
        <fullName evidence="3">Penicillin-binding protein, beta-lactamase class C</fullName>
    </submittedName>
</protein>
<dbReference type="AlphaFoldDB" id="H5XX68"/>
<keyword evidence="1" id="KW-0472">Membrane</keyword>
<dbReference type="Proteomes" id="UP000005104">
    <property type="component" value="Chromosome"/>
</dbReference>
<evidence type="ECO:0000313" key="3">
    <source>
        <dbReference type="EMBL" id="EHQ91008.1"/>
    </source>
</evidence>
<dbReference type="RefSeq" id="WP_007785696.1">
    <property type="nucleotide sequence ID" value="NZ_CM001441.1"/>
</dbReference>
<dbReference type="STRING" id="768710.DesyoDRAFT_4038"/>
<dbReference type="Pfam" id="PF00144">
    <property type="entry name" value="Beta-lactamase"/>
    <property type="match status" value="1"/>
</dbReference>
<keyword evidence="4" id="KW-1185">Reference proteome</keyword>
<dbReference type="OrthoDB" id="9797709at2"/>
<feature type="domain" description="Beta-lactamase-related" evidence="2">
    <location>
        <begin position="55"/>
        <end position="375"/>
    </location>
</feature>
<accession>H5XX68</accession>
<feature type="transmembrane region" description="Helical" evidence="1">
    <location>
        <begin position="475"/>
        <end position="500"/>
    </location>
</feature>
<dbReference type="HOGENOM" id="CLU_020027_8_1_9"/>
<evidence type="ECO:0000313" key="4">
    <source>
        <dbReference type="Proteomes" id="UP000005104"/>
    </source>
</evidence>
<evidence type="ECO:0000256" key="1">
    <source>
        <dbReference type="SAM" id="Phobius"/>
    </source>
</evidence>
<dbReference type="Gene3D" id="3.40.710.10">
    <property type="entry name" value="DD-peptidase/beta-lactamase superfamily"/>
    <property type="match status" value="1"/>
</dbReference>
<organism evidence="3 4">
    <name type="scientific">Desulfosporosinus youngiae DSM 17734</name>
    <dbReference type="NCBI Taxonomy" id="768710"/>
    <lineage>
        <taxon>Bacteria</taxon>
        <taxon>Bacillati</taxon>
        <taxon>Bacillota</taxon>
        <taxon>Clostridia</taxon>
        <taxon>Eubacteriales</taxon>
        <taxon>Desulfitobacteriaceae</taxon>
        <taxon>Desulfosporosinus</taxon>
    </lineage>
</organism>
<feature type="transmembrane region" description="Helical" evidence="1">
    <location>
        <begin position="15"/>
        <end position="34"/>
    </location>
</feature>
<sequence length="509" mass="56973">MSVKKVGVSKLIDKLWLRLSLSLIISFVLVLSVSNVHKITKVKKDASFQEFTTHLDECIPVLMKDYNIPGVSIALIQKGETIWAKAYGYANLEQGRKMTADTYCRVESISKSVTAWAVMKLVEQRKIDLDQPVKQYIKNWEFPESQFSEEKVTVRQLLANTSGMPLGDIFERYSPKDEIPSLKESLTKQAVLIQEPGVSFLYSNTGYNLLELLIEEVTGREFAEYITEEVLLPMGMDNSSFTWSEELKPAVPIGYNSKGNPIPVYIYPEKASGGLFASVEDIAAFVGAGMTNYFHSEQRVLTPENINKLYSPMVENPGIYGLVFDSYGLGYYIETLANGKKSVANGGQGGGVMSYFQAVPETGDGIVILTNSQRSWPFFAYILDKWAAWSGFESVGMSKIIWVQNALWLLIGLFWFSMLRQVWGIGQGLISGKRRFLPLWKDFGLLRLVQSGLSVILAAGLLWCISQDYLFISSVFPIAAGWLGISLFIFALILLLLAWFPYDGPKLLS</sequence>
<proteinExistence type="predicted"/>
<evidence type="ECO:0000259" key="2">
    <source>
        <dbReference type="Pfam" id="PF00144"/>
    </source>
</evidence>